<feature type="transmembrane region" description="Helical" evidence="11">
    <location>
        <begin position="158"/>
        <end position="179"/>
    </location>
</feature>
<dbReference type="GO" id="GO:0005886">
    <property type="term" value="C:plasma membrane"/>
    <property type="evidence" value="ECO:0007669"/>
    <property type="project" value="TreeGrafter"/>
</dbReference>
<accession>A0A0K8RPC2</accession>
<feature type="transmembrane region" description="Helical" evidence="11">
    <location>
        <begin position="445"/>
        <end position="466"/>
    </location>
</feature>
<keyword evidence="7 11" id="KW-0472">Membrane</keyword>
<feature type="disulfide bond" evidence="9">
    <location>
        <begin position="239"/>
        <end position="250"/>
    </location>
</feature>
<evidence type="ECO:0000256" key="10">
    <source>
        <dbReference type="RuleBase" id="RU003732"/>
    </source>
</evidence>
<dbReference type="PRINTS" id="PR00176">
    <property type="entry name" value="NANEUSMPORT"/>
</dbReference>
<feature type="transmembrane region" description="Helical" evidence="11">
    <location>
        <begin position="128"/>
        <end position="146"/>
    </location>
</feature>
<feature type="binding site" evidence="8">
    <location>
        <position position="419"/>
    </location>
    <ligand>
        <name>Na(+)</name>
        <dbReference type="ChEBI" id="CHEBI:29101"/>
        <label>1</label>
    </ligand>
</feature>
<reference evidence="12" key="1">
    <citation type="submission" date="2012-12" db="EMBL/GenBank/DDBJ databases">
        <title>Identification and characterization of a phenylalanine ammonia-lyase gene family in Isatis indigotica Fort.</title>
        <authorList>
            <person name="Liu Q."/>
            <person name="Chen J."/>
            <person name="Zhou X."/>
            <person name="Di P."/>
            <person name="Xiao Y."/>
            <person name="Xuan H."/>
            <person name="Zhang L."/>
            <person name="Chen W."/>
        </authorList>
    </citation>
    <scope>NUCLEOTIDE SEQUENCE</scope>
    <source>
        <tissue evidence="12">Salivary gland</tissue>
    </source>
</reference>
<dbReference type="PROSITE" id="PS50267">
    <property type="entry name" value="NA_NEUROTRAN_SYMP_3"/>
    <property type="match status" value="1"/>
</dbReference>
<comment type="similarity">
    <text evidence="2 10">Belongs to the sodium:neurotransmitter symporter (SNF) (TC 2.A.22) family.</text>
</comment>
<dbReference type="GO" id="GO:0089718">
    <property type="term" value="P:amino acid import across plasma membrane"/>
    <property type="evidence" value="ECO:0007669"/>
    <property type="project" value="TreeGrafter"/>
</dbReference>
<evidence type="ECO:0000256" key="7">
    <source>
        <dbReference type="ARBA" id="ARBA00023136"/>
    </source>
</evidence>
<evidence type="ECO:0000256" key="6">
    <source>
        <dbReference type="ARBA" id="ARBA00022989"/>
    </source>
</evidence>
<feature type="binding site" evidence="8">
    <location>
        <position position="141"/>
    </location>
    <ligand>
        <name>Na(+)</name>
        <dbReference type="ChEBI" id="CHEBI:29101"/>
        <label>1</label>
    </ligand>
</feature>
<evidence type="ECO:0000256" key="2">
    <source>
        <dbReference type="ARBA" id="ARBA00006459"/>
    </source>
</evidence>
<dbReference type="PANTHER" id="PTHR11616">
    <property type="entry name" value="SODIUM/CHLORIDE DEPENDENT TRANSPORTER"/>
    <property type="match status" value="1"/>
</dbReference>
<feature type="binding site" evidence="8">
    <location>
        <position position="519"/>
    </location>
    <ligand>
        <name>Na(+)</name>
        <dbReference type="ChEBI" id="CHEBI:29101"/>
        <label>1</label>
    </ligand>
</feature>
<dbReference type="AlphaFoldDB" id="A0A0K8RPC2"/>
<feature type="transmembrane region" description="Helical" evidence="11">
    <location>
        <begin position="546"/>
        <end position="570"/>
    </location>
</feature>
<feature type="binding site" evidence="8">
    <location>
        <position position="516"/>
    </location>
    <ligand>
        <name>Na(+)</name>
        <dbReference type="ChEBI" id="CHEBI:29101"/>
        <label>1</label>
    </ligand>
</feature>
<evidence type="ECO:0000256" key="8">
    <source>
        <dbReference type="PIRSR" id="PIRSR600175-1"/>
    </source>
</evidence>
<keyword evidence="6 11" id="KW-1133">Transmembrane helix</keyword>
<sequence>PTYPFPVRLVRSVTEERTGPEPTPFPVPYVVGSNDDELGPSLRSGGYPVVCILLIRLEYSCRAADSLLMHLEAPAFVNPAFQADEKKAEVISNGDGAVLNGIHAAEAASPVAKEEHPERGQWANKTEFILSCIGLSVGIGNIWRFPFLAYQNGGGAFLLPYVILMLLVGKPMYFMEVALGQFTSLGPLSVWRCLPIAKGVGVAMVVVSLIVAVYYNVILAYTVFYMAQSFRSELPWVDCHEWWGADPETCYVRSKNVERCVMTGKNLIQEYMNSTNITSGIALLGADNMTVFVPEDVYTARYSNCTNATQTASQQFWERYVLNITGGIEELGVVRWDLSLCLLASWVVVFLCLMKGVKSTGKVVYFTATFPYLVLFILLIKGATLPGAVEGIKYFLIPEWSRLLEIDIWRKAAEQLFYSLGISWGGIIMFGSYNKFKNPVHRDALFISTMDFLTSIIGGIVIFSVLGNMSTELGIDIKDVAKAGQGLAFVAYPEALSRLVVPQLWSFLFFFMLFLLGLDSEFALLETFLTAFYDEFPNSRKYKVPLTFGICLLCFLLGIPCVMQGGQYILNLMDTYAGGGAVLFIAICEIVGLMWFYGMRRFCADLKMMLGHEIGWYWKVSWLVFCPLILGFLFIYGLVKHKPITYDDVVTYPAWADGVGWFLALISMAQIPIWGLVMLLINWKNPRKAFTPEKRWGPGDPEEMILYNAPSGITNLGFDYNPDHIKSIM</sequence>
<dbReference type="SUPFAM" id="SSF161070">
    <property type="entry name" value="SNF-like"/>
    <property type="match status" value="1"/>
</dbReference>
<evidence type="ECO:0000256" key="9">
    <source>
        <dbReference type="PIRSR" id="PIRSR600175-2"/>
    </source>
</evidence>
<protein>
    <recommendedName>
        <fullName evidence="10">Transporter</fullName>
    </recommendedName>
</protein>
<feature type="transmembrane region" description="Helical" evidence="11">
    <location>
        <begin position="576"/>
        <end position="596"/>
    </location>
</feature>
<evidence type="ECO:0000256" key="5">
    <source>
        <dbReference type="ARBA" id="ARBA00022847"/>
    </source>
</evidence>
<dbReference type="InterPro" id="IPR000175">
    <property type="entry name" value="Na/ntran_symport"/>
</dbReference>
<dbReference type="InterPro" id="IPR037272">
    <property type="entry name" value="SNS_sf"/>
</dbReference>
<comment type="subcellular location">
    <subcellularLocation>
        <location evidence="1">Membrane</location>
        <topology evidence="1">Multi-pass membrane protein</topology>
    </subcellularLocation>
</comment>
<feature type="transmembrane region" description="Helical" evidence="11">
    <location>
        <begin position="416"/>
        <end position="433"/>
    </location>
</feature>
<feature type="binding site" evidence="8">
    <location>
        <position position="137"/>
    </location>
    <ligand>
        <name>Na(+)</name>
        <dbReference type="ChEBI" id="CHEBI:29101"/>
        <label>1</label>
    </ligand>
</feature>
<evidence type="ECO:0000256" key="4">
    <source>
        <dbReference type="ARBA" id="ARBA00022692"/>
    </source>
</evidence>
<evidence type="ECO:0000256" key="11">
    <source>
        <dbReference type="SAM" id="Phobius"/>
    </source>
</evidence>
<keyword evidence="5 10" id="KW-0769">Symport</keyword>
<dbReference type="GO" id="GO:0015187">
    <property type="term" value="F:glycine transmembrane transporter activity"/>
    <property type="evidence" value="ECO:0007669"/>
    <property type="project" value="TreeGrafter"/>
</dbReference>
<proteinExistence type="evidence at transcript level"/>
<dbReference type="GO" id="GO:0046872">
    <property type="term" value="F:metal ion binding"/>
    <property type="evidence" value="ECO:0007669"/>
    <property type="project" value="UniProtKB-KW"/>
</dbReference>
<feature type="transmembrane region" description="Helical" evidence="11">
    <location>
        <begin position="659"/>
        <end position="681"/>
    </location>
</feature>
<dbReference type="EMBL" id="GADI01001055">
    <property type="protein sequence ID" value="JAA72753.1"/>
    <property type="molecule type" value="mRNA"/>
</dbReference>
<evidence type="ECO:0000256" key="1">
    <source>
        <dbReference type="ARBA" id="ARBA00004141"/>
    </source>
</evidence>
<feature type="transmembrane region" description="Helical" evidence="11">
    <location>
        <begin position="616"/>
        <end position="639"/>
    </location>
</feature>
<feature type="transmembrane region" description="Helical" evidence="11">
    <location>
        <begin position="504"/>
        <end position="525"/>
    </location>
</feature>
<dbReference type="Pfam" id="PF00209">
    <property type="entry name" value="SNF"/>
    <property type="match status" value="1"/>
</dbReference>
<keyword evidence="9" id="KW-1015">Disulfide bond</keyword>
<keyword evidence="3 10" id="KW-0813">Transport</keyword>
<dbReference type="GO" id="GO:0005283">
    <property type="term" value="F:amino acid:sodium symporter activity"/>
    <property type="evidence" value="ECO:0007669"/>
    <property type="project" value="TreeGrafter"/>
</dbReference>
<keyword evidence="8" id="KW-0915">Sodium</keyword>
<name>A0A0K8RPC2_IXORI</name>
<evidence type="ECO:0000313" key="12">
    <source>
        <dbReference type="EMBL" id="JAA72753.1"/>
    </source>
</evidence>
<keyword evidence="8" id="KW-0479">Metal-binding</keyword>
<evidence type="ECO:0000256" key="3">
    <source>
        <dbReference type="ARBA" id="ARBA00022448"/>
    </source>
</evidence>
<keyword evidence="4 10" id="KW-0812">Transmembrane</keyword>
<feature type="binding site" evidence="8">
    <location>
        <position position="134"/>
    </location>
    <ligand>
        <name>Na(+)</name>
        <dbReference type="ChEBI" id="CHEBI:29101"/>
        <label>1</label>
    </ligand>
</feature>
<feature type="transmembrane region" description="Helical" evidence="11">
    <location>
        <begin position="200"/>
        <end position="227"/>
    </location>
</feature>
<dbReference type="GO" id="GO:0015179">
    <property type="term" value="F:L-amino acid transmembrane transporter activity"/>
    <property type="evidence" value="ECO:0007669"/>
    <property type="project" value="TreeGrafter"/>
</dbReference>
<organism evidence="12">
    <name type="scientific">Ixodes ricinus</name>
    <name type="common">Common tick</name>
    <name type="synonym">Acarus ricinus</name>
    <dbReference type="NCBI Taxonomy" id="34613"/>
    <lineage>
        <taxon>Eukaryota</taxon>
        <taxon>Metazoa</taxon>
        <taxon>Ecdysozoa</taxon>
        <taxon>Arthropoda</taxon>
        <taxon>Chelicerata</taxon>
        <taxon>Arachnida</taxon>
        <taxon>Acari</taxon>
        <taxon>Parasitiformes</taxon>
        <taxon>Ixodida</taxon>
        <taxon>Ixodoidea</taxon>
        <taxon>Ixodidae</taxon>
        <taxon>Ixodinae</taxon>
        <taxon>Ixodes</taxon>
    </lineage>
</organism>
<feature type="transmembrane region" description="Helical" evidence="11">
    <location>
        <begin position="363"/>
        <end position="380"/>
    </location>
</feature>
<feature type="non-terminal residue" evidence="12">
    <location>
        <position position="1"/>
    </location>
</feature>
<dbReference type="PANTHER" id="PTHR11616:SF236">
    <property type="entry name" value="TRANSPORTER"/>
    <property type="match status" value="1"/>
</dbReference>
<feature type="binding site" evidence="8">
    <location>
        <position position="520"/>
    </location>
    <ligand>
        <name>Na(+)</name>
        <dbReference type="ChEBI" id="CHEBI:29101"/>
        <label>1</label>
    </ligand>
</feature>
<dbReference type="PROSITE" id="PS00610">
    <property type="entry name" value="NA_NEUROTRAN_SYMP_1"/>
    <property type="match status" value="1"/>
</dbReference>